<gene>
    <name evidence="3" type="ORF">MNBD_GAMMA11-760</name>
</gene>
<dbReference type="PROSITE" id="PS50943">
    <property type="entry name" value="HTH_CROC1"/>
    <property type="match status" value="1"/>
</dbReference>
<dbReference type="EMBL" id="UOFG01000157">
    <property type="protein sequence ID" value="VAW61885.1"/>
    <property type="molecule type" value="Genomic_DNA"/>
</dbReference>
<dbReference type="Gene3D" id="1.10.260.40">
    <property type="entry name" value="lambda repressor-like DNA-binding domains"/>
    <property type="match status" value="1"/>
</dbReference>
<dbReference type="InterPro" id="IPR010359">
    <property type="entry name" value="IrrE_HExxH"/>
</dbReference>
<proteinExistence type="inferred from homology"/>
<dbReference type="GO" id="GO:0003677">
    <property type="term" value="F:DNA binding"/>
    <property type="evidence" value="ECO:0007669"/>
    <property type="project" value="InterPro"/>
</dbReference>
<evidence type="ECO:0000313" key="3">
    <source>
        <dbReference type="EMBL" id="VAW61885.1"/>
    </source>
</evidence>
<name>A0A3B0X0S6_9ZZZZ</name>
<comment type="similarity">
    <text evidence="1">Belongs to the short-chain fatty acyl-CoA assimilation regulator (ScfR) family.</text>
</comment>
<dbReference type="InterPro" id="IPR052345">
    <property type="entry name" value="Rad_response_metalloprotease"/>
</dbReference>
<accession>A0A3B0X0S6</accession>
<dbReference type="CDD" id="cd00093">
    <property type="entry name" value="HTH_XRE"/>
    <property type="match status" value="1"/>
</dbReference>
<dbReference type="SUPFAM" id="SSF47413">
    <property type="entry name" value="lambda repressor-like DNA-binding domains"/>
    <property type="match status" value="1"/>
</dbReference>
<dbReference type="Pfam" id="PF06114">
    <property type="entry name" value="Peptidase_M78"/>
    <property type="match status" value="1"/>
</dbReference>
<dbReference type="PANTHER" id="PTHR43236">
    <property type="entry name" value="ANTITOXIN HIGA1"/>
    <property type="match status" value="1"/>
</dbReference>
<reference evidence="3" key="1">
    <citation type="submission" date="2018-06" db="EMBL/GenBank/DDBJ databases">
        <authorList>
            <person name="Zhirakovskaya E."/>
        </authorList>
    </citation>
    <scope>NUCLEOTIDE SEQUENCE</scope>
</reference>
<dbReference type="PANTHER" id="PTHR43236:SF2">
    <property type="entry name" value="BLL0069 PROTEIN"/>
    <property type="match status" value="1"/>
</dbReference>
<dbReference type="Gene3D" id="1.10.10.2910">
    <property type="match status" value="1"/>
</dbReference>
<dbReference type="Pfam" id="PF14367">
    <property type="entry name" value="DUF4411"/>
    <property type="match status" value="1"/>
</dbReference>
<dbReference type="InterPro" id="IPR016541">
    <property type="entry name" value="UCP008505"/>
</dbReference>
<sequence>MPTPAANINPSILTWARERAQFSPGMLAKKLNIKEDKLDSWKIGEIQPTFKQAQKIAKATHIPSGYLFLPEPPEEELPVADLRTVGNEPLNRPGAELIEVIRQALFRQAWFQDYLKTHAFDQNPVVARKHLDTPVVEIVDDMRNVSGLTRTPFKGNWKDHFKYLIQRIESLNIPVMRSGVISSNTHKPLSVKEFRGFALSDKLASVIFINLTDAPPARLFTLIRELAHVWTGVSGISDTKPDANSREEQTCNSIAAELDNLVPVATKFHISQWVIARRALENKLVSFSDYSRHSHKVIENYKNKKGGGGGNYYLNLKGKVSERFSVAVPGEALDELMDWAKPRKSMFVPVSDLETQNIFAQVSTHVMTLDHMKTGAREEFLNCADPWLVAKAKTLTDEIEITVVTHETFDPHIRKKIKLPDICKYFNIPYINTFDALRKLEAEFVLATA</sequence>
<feature type="domain" description="HTH cro/C1-type" evidence="2">
    <location>
        <begin position="16"/>
        <end position="67"/>
    </location>
</feature>
<dbReference type="InterPro" id="IPR010982">
    <property type="entry name" value="Lambda_DNA-bd_dom_sf"/>
</dbReference>
<protein>
    <recommendedName>
        <fullName evidence="2">HTH cro/C1-type domain-containing protein</fullName>
    </recommendedName>
</protein>
<evidence type="ECO:0000259" key="2">
    <source>
        <dbReference type="PROSITE" id="PS50943"/>
    </source>
</evidence>
<dbReference type="InterPro" id="IPR001387">
    <property type="entry name" value="Cro/C1-type_HTH"/>
</dbReference>
<dbReference type="AlphaFoldDB" id="A0A3B0X0S6"/>
<organism evidence="3">
    <name type="scientific">hydrothermal vent metagenome</name>
    <dbReference type="NCBI Taxonomy" id="652676"/>
    <lineage>
        <taxon>unclassified sequences</taxon>
        <taxon>metagenomes</taxon>
        <taxon>ecological metagenomes</taxon>
    </lineage>
</organism>
<evidence type="ECO:0000256" key="1">
    <source>
        <dbReference type="ARBA" id="ARBA00007227"/>
    </source>
</evidence>